<organism evidence="6 7">
    <name type="scientific">Cellulosimicrobium protaetiae</name>
    <dbReference type="NCBI Taxonomy" id="2587808"/>
    <lineage>
        <taxon>Bacteria</taxon>
        <taxon>Bacillati</taxon>
        <taxon>Actinomycetota</taxon>
        <taxon>Actinomycetes</taxon>
        <taxon>Micrococcales</taxon>
        <taxon>Promicromonosporaceae</taxon>
        <taxon>Cellulosimicrobium</taxon>
    </lineage>
</organism>
<dbReference type="PRINTS" id="PR00455">
    <property type="entry name" value="HTHTETR"/>
</dbReference>
<dbReference type="SUPFAM" id="SSF46689">
    <property type="entry name" value="Homeodomain-like"/>
    <property type="match status" value="1"/>
</dbReference>
<keyword evidence="7" id="KW-1185">Reference proteome</keyword>
<keyword evidence="2 4" id="KW-0238">DNA-binding</keyword>
<dbReference type="GO" id="GO:0003700">
    <property type="term" value="F:DNA-binding transcription factor activity"/>
    <property type="evidence" value="ECO:0007669"/>
    <property type="project" value="TreeGrafter"/>
</dbReference>
<dbReference type="RefSeq" id="WP_082918935.1">
    <property type="nucleotide sequence ID" value="NZ_CP052757.1"/>
</dbReference>
<sequence length="204" mass="21719">MARPRAPMDPAAHARLRQAAAEEFARLGFERASLNRIVEASGVAKSSVYHHVGDKRALYDDVLARLATIVDDALALPDPATLTATTYLDALTRAAAGLERSLADHPEARALGLLAHRAQPDAALRALRDRWAAVARAYVERGQELGVLRDDVPPDLLTDVALAALLAVDAWALTRGDAGADATRAALAMLRDAVAPPTRPTERG</sequence>
<dbReference type="Gene3D" id="1.10.357.10">
    <property type="entry name" value="Tetracycline Repressor, domain 2"/>
    <property type="match status" value="1"/>
</dbReference>
<evidence type="ECO:0000313" key="6">
    <source>
        <dbReference type="EMBL" id="QJW38043.1"/>
    </source>
</evidence>
<dbReference type="SUPFAM" id="SSF48498">
    <property type="entry name" value="Tetracyclin repressor-like, C-terminal domain"/>
    <property type="match status" value="1"/>
</dbReference>
<dbReference type="KEGG" id="cprt:FIC82_019595"/>
<evidence type="ECO:0000256" key="3">
    <source>
        <dbReference type="ARBA" id="ARBA00023163"/>
    </source>
</evidence>
<evidence type="ECO:0000256" key="2">
    <source>
        <dbReference type="ARBA" id="ARBA00023125"/>
    </source>
</evidence>
<reference evidence="6 7" key="1">
    <citation type="journal article" date="2022" name="Int. J. Syst. Evol. Microbiol.">
        <title>Cellulosimicrobium protaetiae sp. nov., isolated from the gut of the larva of Protaetia brevitarsis seulensis.</title>
        <authorList>
            <person name="Le Han H."/>
            <person name="Nguyen T.T.H."/>
            <person name="Li Z."/>
            <person name="Shin N.R."/>
            <person name="Kim S.G."/>
        </authorList>
    </citation>
    <scope>NUCLEOTIDE SEQUENCE [LARGE SCALE GENOMIC DNA]</scope>
    <source>
        <strain evidence="6 7">BI34</strain>
    </source>
</reference>
<name>A0A6M5UKZ0_9MICO</name>
<keyword evidence="3" id="KW-0804">Transcription</keyword>
<dbReference type="AlphaFoldDB" id="A0A6M5UKZ0"/>
<gene>
    <name evidence="6" type="ORF">FIC82_019595</name>
</gene>
<evidence type="ECO:0000313" key="7">
    <source>
        <dbReference type="Proteomes" id="UP000451354"/>
    </source>
</evidence>
<evidence type="ECO:0000256" key="1">
    <source>
        <dbReference type="ARBA" id="ARBA00023015"/>
    </source>
</evidence>
<protein>
    <submittedName>
        <fullName evidence="6">TetR/AcrR family transcriptional regulator</fullName>
    </submittedName>
</protein>
<evidence type="ECO:0000259" key="5">
    <source>
        <dbReference type="PROSITE" id="PS50977"/>
    </source>
</evidence>
<feature type="domain" description="HTH tetR-type" evidence="5">
    <location>
        <begin position="10"/>
        <end position="70"/>
    </location>
</feature>
<dbReference type="InterPro" id="IPR050109">
    <property type="entry name" value="HTH-type_TetR-like_transc_reg"/>
</dbReference>
<dbReference type="EMBL" id="CP052757">
    <property type="protein sequence ID" value="QJW38043.1"/>
    <property type="molecule type" value="Genomic_DNA"/>
</dbReference>
<dbReference type="GO" id="GO:0000976">
    <property type="term" value="F:transcription cis-regulatory region binding"/>
    <property type="evidence" value="ECO:0007669"/>
    <property type="project" value="TreeGrafter"/>
</dbReference>
<dbReference type="OrthoDB" id="3211155at2"/>
<accession>A0A6M5UKZ0</accession>
<dbReference type="PANTHER" id="PTHR30055">
    <property type="entry name" value="HTH-TYPE TRANSCRIPTIONAL REGULATOR RUTR"/>
    <property type="match status" value="1"/>
</dbReference>
<dbReference type="Pfam" id="PF00440">
    <property type="entry name" value="TetR_N"/>
    <property type="match status" value="1"/>
</dbReference>
<dbReference type="InterPro" id="IPR036271">
    <property type="entry name" value="Tet_transcr_reg_TetR-rel_C_sf"/>
</dbReference>
<dbReference type="PANTHER" id="PTHR30055:SF234">
    <property type="entry name" value="HTH-TYPE TRANSCRIPTIONAL REGULATOR BETI"/>
    <property type="match status" value="1"/>
</dbReference>
<keyword evidence="1" id="KW-0805">Transcription regulation</keyword>
<dbReference type="PROSITE" id="PS50977">
    <property type="entry name" value="HTH_TETR_2"/>
    <property type="match status" value="1"/>
</dbReference>
<feature type="DNA-binding region" description="H-T-H motif" evidence="4">
    <location>
        <begin position="33"/>
        <end position="52"/>
    </location>
</feature>
<dbReference type="InterPro" id="IPR001647">
    <property type="entry name" value="HTH_TetR"/>
</dbReference>
<dbReference type="Proteomes" id="UP000451354">
    <property type="component" value="Chromosome"/>
</dbReference>
<evidence type="ECO:0000256" key="4">
    <source>
        <dbReference type="PROSITE-ProRule" id="PRU00335"/>
    </source>
</evidence>
<proteinExistence type="predicted"/>
<dbReference type="InterPro" id="IPR009057">
    <property type="entry name" value="Homeodomain-like_sf"/>
</dbReference>